<dbReference type="STRING" id="1423810.FD19_GL001102"/>
<reference evidence="1 2" key="1">
    <citation type="journal article" date="2015" name="Genome Announc.">
        <title>Expanding the biotechnology potential of lactobacilli through comparative genomics of 213 strains and associated genera.</title>
        <authorList>
            <person name="Sun Z."/>
            <person name="Harris H.M."/>
            <person name="McCann A."/>
            <person name="Guo C."/>
            <person name="Argimon S."/>
            <person name="Zhang W."/>
            <person name="Yang X."/>
            <person name="Jeffery I.B."/>
            <person name="Cooney J.C."/>
            <person name="Kagawa T.F."/>
            <person name="Liu W."/>
            <person name="Song Y."/>
            <person name="Salvetti E."/>
            <person name="Wrobel A."/>
            <person name="Rasinkangas P."/>
            <person name="Parkhill J."/>
            <person name="Rea M.C."/>
            <person name="O'Sullivan O."/>
            <person name="Ritari J."/>
            <person name="Douillard F.P."/>
            <person name="Paul Ross R."/>
            <person name="Yang R."/>
            <person name="Briner A.E."/>
            <person name="Felis G.E."/>
            <person name="de Vos W.M."/>
            <person name="Barrangou R."/>
            <person name="Klaenhammer T.R."/>
            <person name="Caufield P.W."/>
            <person name="Cui Y."/>
            <person name="Zhang H."/>
            <person name="O'Toole P.W."/>
        </authorList>
    </citation>
    <scope>NUCLEOTIDE SEQUENCE [LARGE SCALE GENOMIC DNA]</scope>
    <source>
        <strain evidence="1 2">DSM 22698</strain>
    </source>
</reference>
<organism evidence="1 2">
    <name type="scientific">Lacticaseibacillus thailandensis DSM 22698 = JCM 13996</name>
    <dbReference type="NCBI Taxonomy" id="1423810"/>
    <lineage>
        <taxon>Bacteria</taxon>
        <taxon>Bacillati</taxon>
        <taxon>Bacillota</taxon>
        <taxon>Bacilli</taxon>
        <taxon>Lactobacillales</taxon>
        <taxon>Lactobacillaceae</taxon>
        <taxon>Lacticaseibacillus</taxon>
    </lineage>
</organism>
<dbReference type="EMBL" id="AYZK01000002">
    <property type="protein sequence ID" value="KRM87589.1"/>
    <property type="molecule type" value="Genomic_DNA"/>
</dbReference>
<dbReference type="SFLD" id="SFLDG01140">
    <property type="entry name" value="C2.B:_Phosphomannomutase_and_P"/>
    <property type="match status" value="1"/>
</dbReference>
<dbReference type="InterPro" id="IPR000150">
    <property type="entry name" value="Cof"/>
</dbReference>
<evidence type="ECO:0000313" key="1">
    <source>
        <dbReference type="EMBL" id="KRM87589.1"/>
    </source>
</evidence>
<accession>A0A0R2C8I1</accession>
<dbReference type="GO" id="GO:0016791">
    <property type="term" value="F:phosphatase activity"/>
    <property type="evidence" value="ECO:0007669"/>
    <property type="project" value="UniProtKB-ARBA"/>
</dbReference>
<dbReference type="Proteomes" id="UP000051789">
    <property type="component" value="Unassembled WGS sequence"/>
</dbReference>
<dbReference type="GO" id="GO:0005829">
    <property type="term" value="C:cytosol"/>
    <property type="evidence" value="ECO:0007669"/>
    <property type="project" value="TreeGrafter"/>
</dbReference>
<dbReference type="InterPro" id="IPR023214">
    <property type="entry name" value="HAD_sf"/>
</dbReference>
<protein>
    <submittedName>
        <fullName evidence="1">HAD superfamily hydrolase</fullName>
    </submittedName>
</protein>
<dbReference type="SUPFAM" id="SSF56784">
    <property type="entry name" value="HAD-like"/>
    <property type="match status" value="1"/>
</dbReference>
<comment type="caution">
    <text evidence="1">The sequence shown here is derived from an EMBL/GenBank/DDBJ whole genome shotgun (WGS) entry which is preliminary data.</text>
</comment>
<dbReference type="SFLD" id="SFLDS00003">
    <property type="entry name" value="Haloacid_Dehalogenase"/>
    <property type="match status" value="1"/>
</dbReference>
<dbReference type="PANTHER" id="PTHR10000:SF25">
    <property type="entry name" value="PHOSPHATASE YKRA-RELATED"/>
    <property type="match status" value="1"/>
</dbReference>
<dbReference type="PATRIC" id="fig|1423810.4.peg.1131"/>
<keyword evidence="2" id="KW-1185">Reference proteome</keyword>
<dbReference type="AlphaFoldDB" id="A0A0R2C8I1"/>
<evidence type="ECO:0000313" key="2">
    <source>
        <dbReference type="Proteomes" id="UP000051789"/>
    </source>
</evidence>
<dbReference type="GO" id="GO:0000287">
    <property type="term" value="F:magnesium ion binding"/>
    <property type="evidence" value="ECO:0007669"/>
    <property type="project" value="TreeGrafter"/>
</dbReference>
<dbReference type="InterPro" id="IPR036412">
    <property type="entry name" value="HAD-like_sf"/>
</dbReference>
<dbReference type="PANTHER" id="PTHR10000">
    <property type="entry name" value="PHOSPHOSERINE PHOSPHATASE"/>
    <property type="match status" value="1"/>
</dbReference>
<keyword evidence="1" id="KW-0378">Hydrolase</keyword>
<name>A0A0R2C8I1_9LACO</name>
<dbReference type="NCBIfam" id="TIGR00099">
    <property type="entry name" value="Cof-subfamily"/>
    <property type="match status" value="1"/>
</dbReference>
<sequence>MYKGGTYLYQAVVFFDLDGTLLQDDKSLADDTIKAIARLRANNVLPVVATGRNIFEVQYVLDQTGIDSIVSANGSYVQYEGRKLHVETIPVPLIEQFNAFVREQGDLVGWYNNTGFALSGANAATRENYQLLHLDAHVDPTWYQHHQVNFMFVFNFDKERLYQQHFAGQLSLVRNNPRGLDTMLTGVSKQTGINHFLDETGLQGLPTYAFGDQLNDLEMLSMVDHPVVMGNGNDQDKALAEYVTSTNMNHGISQGLSHFGLI</sequence>
<dbReference type="Pfam" id="PF08282">
    <property type="entry name" value="Hydrolase_3"/>
    <property type="match status" value="1"/>
</dbReference>
<dbReference type="PROSITE" id="PS01229">
    <property type="entry name" value="COF_2"/>
    <property type="match status" value="1"/>
</dbReference>
<dbReference type="NCBIfam" id="TIGR01484">
    <property type="entry name" value="HAD-SF-IIB"/>
    <property type="match status" value="1"/>
</dbReference>
<dbReference type="Gene3D" id="3.40.50.1000">
    <property type="entry name" value="HAD superfamily/HAD-like"/>
    <property type="match status" value="1"/>
</dbReference>
<dbReference type="Gene3D" id="3.30.1240.10">
    <property type="match status" value="1"/>
</dbReference>
<proteinExistence type="predicted"/>
<dbReference type="InterPro" id="IPR006379">
    <property type="entry name" value="HAD-SF_hydro_IIB"/>
</dbReference>
<gene>
    <name evidence="1" type="ORF">FD19_GL001102</name>
</gene>